<feature type="compositionally biased region" description="Low complexity" evidence="1">
    <location>
        <begin position="167"/>
        <end position="179"/>
    </location>
</feature>
<organism evidence="2 3">
    <name type="scientific">Mycobacterium paragordonae</name>
    <dbReference type="NCBI Taxonomy" id="1389713"/>
    <lineage>
        <taxon>Bacteria</taxon>
        <taxon>Bacillati</taxon>
        <taxon>Actinomycetota</taxon>
        <taxon>Actinomycetes</taxon>
        <taxon>Mycobacteriales</taxon>
        <taxon>Mycobacteriaceae</taxon>
        <taxon>Mycobacterium</taxon>
    </lineage>
</organism>
<dbReference type="AlphaFoldDB" id="A0AAJ1W3D2"/>
<dbReference type="Proteomes" id="UP001229081">
    <property type="component" value="Unassembled WGS sequence"/>
</dbReference>
<sequence>MPNKINWLDYLCLVGGIDQRDLLRVGKCSEDLFPAVEMRDRPKIVSLASALAALAAPTAAPPAVDAARTDHANLRGEPHEGRSEVETGLLAAAELMSFTVHRTSDGMLFPQHGSHVSHSSHSSHVSHVSGGAPGAPGAPYVPDVPYVPGTPYVPYVPYPPSGPTTTPPTTTRTSPAPGSTADIARLACARASTGFGVNQIASELERLYGLSEQEAVSIANQALAAVHGGGHYCDGYLH</sequence>
<feature type="region of interest" description="Disordered" evidence="1">
    <location>
        <begin position="159"/>
        <end position="179"/>
    </location>
</feature>
<dbReference type="NCBIfam" id="NF038296">
    <property type="entry name" value="HisXaaSer_A2"/>
    <property type="match status" value="1"/>
</dbReference>
<protein>
    <submittedName>
        <fullName evidence="2">His-Xaa-Ser repeat protein HxsA2</fullName>
    </submittedName>
</protein>
<dbReference type="RefSeq" id="WP_133436952.1">
    <property type="nucleotide sequence ID" value="NZ_JAUFSA010000001.1"/>
</dbReference>
<accession>A0AAJ1W3D2</accession>
<reference evidence="2" key="1">
    <citation type="submission" date="2023-06" db="EMBL/GenBank/DDBJ databases">
        <title>Identification of two novel mycobacterium reveal diversities and complexities of Mycobacterium gordonae clade.</title>
        <authorList>
            <person name="Matsumoto Y."/>
            <person name="Nakamura S."/>
            <person name="Motooka D."/>
            <person name="Fukushima K."/>
        </authorList>
    </citation>
    <scope>NUCLEOTIDE SEQUENCE</scope>
    <source>
        <strain evidence="2">TY812</strain>
    </source>
</reference>
<dbReference type="EMBL" id="JAUFSA010000001">
    <property type="protein sequence ID" value="MDP7736488.1"/>
    <property type="molecule type" value="Genomic_DNA"/>
</dbReference>
<evidence type="ECO:0000313" key="3">
    <source>
        <dbReference type="Proteomes" id="UP001229081"/>
    </source>
</evidence>
<evidence type="ECO:0000256" key="1">
    <source>
        <dbReference type="SAM" id="MobiDB-lite"/>
    </source>
</evidence>
<name>A0AAJ1W3D2_9MYCO</name>
<comment type="caution">
    <text evidence="2">The sequence shown here is derived from an EMBL/GenBank/DDBJ whole genome shotgun (WGS) entry which is preliminary data.</text>
</comment>
<evidence type="ECO:0000313" key="2">
    <source>
        <dbReference type="EMBL" id="MDP7736488.1"/>
    </source>
</evidence>
<feature type="region of interest" description="Disordered" evidence="1">
    <location>
        <begin position="112"/>
        <end position="136"/>
    </location>
</feature>
<gene>
    <name evidence="2" type="primary">hxsA2</name>
    <name evidence="2" type="ORF">QXL92_17245</name>
</gene>
<proteinExistence type="predicted"/>